<feature type="domain" description="MobA-like NTP transferase" evidence="1">
    <location>
        <begin position="1"/>
        <end position="132"/>
    </location>
</feature>
<accession>A0A809R8B3</accession>
<sequence length="177" mass="19481">MAADKANIEVRGVPMGLRIARELSAADWPVLVLGNQPLEEFPFQADAELHRGPLAALREFAPEGKIVFVVSCDIPLFRSSVAEALSQSLLEADAAVPVIGGRPQYLCSAYRSTCFEVLRANPGLQRMEEWLGLLKARWIDEARLRELGMDPDWARGANTPEQLRALLEKADATQDLG</sequence>
<proteinExistence type="predicted"/>
<dbReference type="AlphaFoldDB" id="A0A809R8B3"/>
<name>A0A809R8B3_9BACT</name>
<evidence type="ECO:0000259" key="1">
    <source>
        <dbReference type="Pfam" id="PF12804"/>
    </source>
</evidence>
<gene>
    <name evidence="2" type="ORF">NPRO_12940</name>
</gene>
<dbReference type="KEGG" id="npy:NPRO_12940"/>
<dbReference type="GO" id="GO:0016779">
    <property type="term" value="F:nucleotidyltransferase activity"/>
    <property type="evidence" value="ECO:0007669"/>
    <property type="project" value="UniProtKB-ARBA"/>
</dbReference>
<organism evidence="2 3">
    <name type="scientific">Candidatus Nitrosymbiomonas proteolyticus</name>
    <dbReference type="NCBI Taxonomy" id="2608984"/>
    <lineage>
        <taxon>Bacteria</taxon>
        <taxon>Bacillati</taxon>
        <taxon>Armatimonadota</taxon>
        <taxon>Armatimonadota incertae sedis</taxon>
        <taxon>Candidatus Nitrosymbiomonas</taxon>
    </lineage>
</organism>
<dbReference type="Gene3D" id="3.90.550.10">
    <property type="entry name" value="Spore Coat Polysaccharide Biosynthesis Protein SpsA, Chain A"/>
    <property type="match status" value="1"/>
</dbReference>
<dbReference type="InterPro" id="IPR029044">
    <property type="entry name" value="Nucleotide-diphossugar_trans"/>
</dbReference>
<dbReference type="SUPFAM" id="SSF53448">
    <property type="entry name" value="Nucleotide-diphospho-sugar transferases"/>
    <property type="match status" value="1"/>
</dbReference>
<evidence type="ECO:0000313" key="3">
    <source>
        <dbReference type="Proteomes" id="UP000662873"/>
    </source>
</evidence>
<dbReference type="Pfam" id="PF12804">
    <property type="entry name" value="NTP_transf_3"/>
    <property type="match status" value="1"/>
</dbReference>
<dbReference type="EMBL" id="AP021858">
    <property type="protein sequence ID" value="BBO23699.1"/>
    <property type="molecule type" value="Genomic_DNA"/>
</dbReference>
<dbReference type="Proteomes" id="UP000662873">
    <property type="component" value="Chromosome"/>
</dbReference>
<protein>
    <submittedName>
        <fullName evidence="2">Molybdopterin-guanine dinucleotide biosynthesis protein</fullName>
    </submittedName>
</protein>
<dbReference type="InterPro" id="IPR025877">
    <property type="entry name" value="MobA-like_NTP_Trfase"/>
</dbReference>
<evidence type="ECO:0000313" key="2">
    <source>
        <dbReference type="EMBL" id="BBO23699.1"/>
    </source>
</evidence>
<reference evidence="2" key="1">
    <citation type="journal article" name="DNA Res.">
        <title>The physiological potential of anammox bacteria as revealed by their core genome structure.</title>
        <authorList>
            <person name="Okubo T."/>
            <person name="Toyoda A."/>
            <person name="Fukuhara K."/>
            <person name="Uchiyama I."/>
            <person name="Harigaya Y."/>
            <person name="Kuroiwa M."/>
            <person name="Suzuki T."/>
            <person name="Murakami Y."/>
            <person name="Suwa Y."/>
            <person name="Takami H."/>
        </authorList>
    </citation>
    <scope>NUCLEOTIDE SEQUENCE</scope>
    <source>
        <strain evidence="2">317325-2</strain>
    </source>
</reference>